<keyword evidence="2" id="KW-1185">Reference proteome</keyword>
<dbReference type="Gene3D" id="1.10.10.10">
    <property type="entry name" value="Winged helix-like DNA-binding domain superfamily/Winged helix DNA-binding domain"/>
    <property type="match status" value="1"/>
</dbReference>
<reference evidence="1" key="2">
    <citation type="submission" date="2022-04" db="EMBL/GenBank/DDBJ databases">
        <authorList>
            <person name="Livingstone P.G."/>
        </authorList>
    </citation>
    <scope>NUCLEOTIDE SEQUENCE</scope>
    <source>
        <strain evidence="1">BRON_8</strain>
    </source>
</reference>
<accession>A0AAW6WEK6</accession>
<name>A0AAW6WEK6_9FUSO</name>
<dbReference type="AlphaFoldDB" id="A0AAW6WEK6"/>
<dbReference type="InterPro" id="IPR036390">
    <property type="entry name" value="WH_DNA-bd_sf"/>
</dbReference>
<comment type="caution">
    <text evidence="1">The sequence shown here is derived from an EMBL/GenBank/DDBJ whole genome shotgun (WGS) entry which is preliminary data.</text>
</comment>
<dbReference type="SUPFAM" id="SSF46785">
    <property type="entry name" value="Winged helix' DNA-binding domain"/>
    <property type="match status" value="1"/>
</dbReference>
<gene>
    <name evidence="1" type="ORF">MWG07_11700</name>
</gene>
<reference evidence="1" key="1">
    <citation type="journal article" date="2022" name="Gene">
        <title>A genome-led study on the pathogenesis of Fusobacterium necrophorum infections.</title>
        <authorList>
            <person name="Thapa G."/>
            <person name="Jayal A."/>
            <person name="Sikazwe E."/>
            <person name="Perry T."/>
            <person name="Mohammed Al Balushi A."/>
            <person name="Livingstone P."/>
        </authorList>
    </citation>
    <scope>NUCLEOTIDE SEQUENCE</scope>
    <source>
        <strain evidence="1">BRON_8</strain>
    </source>
</reference>
<proteinExistence type="predicted"/>
<dbReference type="RefSeq" id="WP_062624524.1">
    <property type="nucleotide sequence ID" value="NZ_CP197399.1"/>
</dbReference>
<protein>
    <submittedName>
        <fullName evidence="1">Uncharacterized protein</fullName>
    </submittedName>
</protein>
<dbReference type="InterPro" id="IPR036388">
    <property type="entry name" value="WH-like_DNA-bd_sf"/>
</dbReference>
<sequence>MQKNSIPDRVLTFLNEYPGRNNQEIAQGIGANEKNIRFELHKMKKKGLILGSDKDGWYTDEELQKKIIRKKEIAQNVLEECYILFKQTENERNKIQLARIITDLLKKI</sequence>
<evidence type="ECO:0000313" key="1">
    <source>
        <dbReference type="EMBL" id="MDK4512913.1"/>
    </source>
</evidence>
<dbReference type="Proteomes" id="UP001173223">
    <property type="component" value="Unassembled WGS sequence"/>
</dbReference>
<dbReference type="EMBL" id="JAMGTK010000029">
    <property type="protein sequence ID" value="MDK4512913.1"/>
    <property type="molecule type" value="Genomic_DNA"/>
</dbReference>
<evidence type="ECO:0000313" key="2">
    <source>
        <dbReference type="Proteomes" id="UP001173223"/>
    </source>
</evidence>
<organism evidence="1 2">
    <name type="scientific">Fusobacterium necrophorum</name>
    <dbReference type="NCBI Taxonomy" id="859"/>
    <lineage>
        <taxon>Bacteria</taxon>
        <taxon>Fusobacteriati</taxon>
        <taxon>Fusobacteriota</taxon>
        <taxon>Fusobacteriia</taxon>
        <taxon>Fusobacteriales</taxon>
        <taxon>Fusobacteriaceae</taxon>
        <taxon>Fusobacterium</taxon>
    </lineage>
</organism>